<evidence type="ECO:0000313" key="3">
    <source>
        <dbReference type="Proteomes" id="UP000092993"/>
    </source>
</evidence>
<keyword evidence="3" id="KW-1185">Reference proteome</keyword>
<dbReference type="AlphaFoldDB" id="A0A1C7MAE7"/>
<feature type="region of interest" description="Disordered" evidence="1">
    <location>
        <begin position="84"/>
        <end position="107"/>
    </location>
</feature>
<dbReference type="EMBL" id="LUGG01000006">
    <property type="protein sequence ID" value="OBZ73792.1"/>
    <property type="molecule type" value="Genomic_DNA"/>
</dbReference>
<dbReference type="OrthoDB" id="3254051at2759"/>
<gene>
    <name evidence="2" type="ORF">A0H81_06138</name>
</gene>
<feature type="region of interest" description="Disordered" evidence="1">
    <location>
        <begin position="135"/>
        <end position="208"/>
    </location>
</feature>
<feature type="compositionally biased region" description="Basic and acidic residues" evidence="1">
    <location>
        <begin position="191"/>
        <end position="200"/>
    </location>
</feature>
<dbReference type="Proteomes" id="UP000092993">
    <property type="component" value="Unassembled WGS sequence"/>
</dbReference>
<feature type="compositionally biased region" description="Polar residues" evidence="1">
    <location>
        <begin position="139"/>
        <end position="150"/>
    </location>
</feature>
<proteinExistence type="predicted"/>
<comment type="caution">
    <text evidence="2">The sequence shown here is derived from an EMBL/GenBank/DDBJ whole genome shotgun (WGS) entry which is preliminary data.</text>
</comment>
<protein>
    <submittedName>
        <fullName evidence="2">Uncharacterized protein</fullName>
    </submittedName>
</protein>
<name>A0A1C7MAE7_GRIFR</name>
<evidence type="ECO:0000256" key="1">
    <source>
        <dbReference type="SAM" id="MobiDB-lite"/>
    </source>
</evidence>
<reference evidence="2 3" key="1">
    <citation type="submission" date="2016-03" db="EMBL/GenBank/DDBJ databases">
        <title>Whole genome sequencing of Grifola frondosa 9006-11.</title>
        <authorList>
            <person name="Min B."/>
            <person name="Park H."/>
            <person name="Kim J.-G."/>
            <person name="Cho H."/>
            <person name="Oh Y.-L."/>
            <person name="Kong W.-S."/>
            <person name="Choi I.-G."/>
        </authorList>
    </citation>
    <scope>NUCLEOTIDE SEQUENCE [LARGE SCALE GENOMIC DNA]</scope>
    <source>
        <strain evidence="2 3">9006-11</strain>
    </source>
</reference>
<feature type="compositionally biased region" description="Basic residues" evidence="1">
    <location>
        <begin position="98"/>
        <end position="107"/>
    </location>
</feature>
<evidence type="ECO:0000313" key="2">
    <source>
        <dbReference type="EMBL" id="OBZ73792.1"/>
    </source>
</evidence>
<sequence>MDEIDARATDEVRWVEDYGGWGTSEKGKWRAIWINEEDETHVNIDHSDGVPTAGRAETFYIYESPNAPEFLVGSSTSLLVRAVPGYSSRPPRPPVVRPRPRLVSRPRARRPPALVLANPSADLWLTGPLSESPPAAQRVWTQVPSNSPAYSSPLRASPRPAKRLGSAGTDASRPAGAFGRHSEQNITMPRMRGDPSDENVRQAASWVPSSTNANYEHVSGRRKSSLISVKHLFRKWTK</sequence>
<accession>A0A1C7MAE7</accession>
<organism evidence="2 3">
    <name type="scientific">Grifola frondosa</name>
    <name type="common">Maitake</name>
    <name type="synonym">Polyporus frondosus</name>
    <dbReference type="NCBI Taxonomy" id="5627"/>
    <lineage>
        <taxon>Eukaryota</taxon>
        <taxon>Fungi</taxon>
        <taxon>Dikarya</taxon>
        <taxon>Basidiomycota</taxon>
        <taxon>Agaricomycotina</taxon>
        <taxon>Agaricomycetes</taxon>
        <taxon>Polyporales</taxon>
        <taxon>Grifolaceae</taxon>
        <taxon>Grifola</taxon>
    </lineage>
</organism>